<dbReference type="PANTHER" id="PTHR12815">
    <property type="entry name" value="SORTING AND ASSEMBLY MACHINERY SAMM50 PROTEIN FAMILY MEMBER"/>
    <property type="match status" value="1"/>
</dbReference>
<dbReference type="InterPro" id="IPR039910">
    <property type="entry name" value="D15-like"/>
</dbReference>
<feature type="non-terminal residue" evidence="7">
    <location>
        <position position="391"/>
    </location>
</feature>
<evidence type="ECO:0000256" key="2">
    <source>
        <dbReference type="ARBA" id="ARBA00022692"/>
    </source>
</evidence>
<dbReference type="Pfam" id="PF07244">
    <property type="entry name" value="POTRA"/>
    <property type="match status" value="5"/>
</dbReference>
<feature type="domain" description="POTRA" evidence="6">
    <location>
        <begin position="36"/>
        <end position="107"/>
    </location>
</feature>
<gene>
    <name evidence="7" type="ORF">LCGC14_2235950</name>
</gene>
<dbReference type="AlphaFoldDB" id="A0A0F9FJG8"/>
<evidence type="ECO:0000313" key="7">
    <source>
        <dbReference type="EMBL" id="KKL57385.1"/>
    </source>
</evidence>
<organism evidence="7">
    <name type="scientific">marine sediment metagenome</name>
    <dbReference type="NCBI Taxonomy" id="412755"/>
    <lineage>
        <taxon>unclassified sequences</taxon>
        <taxon>metagenomes</taxon>
        <taxon>ecological metagenomes</taxon>
    </lineage>
</organism>
<feature type="domain" description="POTRA" evidence="6">
    <location>
        <begin position="353"/>
        <end position="391"/>
    </location>
</feature>
<protein>
    <recommendedName>
        <fullName evidence="6">POTRA domain-containing protein</fullName>
    </recommendedName>
</protein>
<dbReference type="GO" id="GO:0019867">
    <property type="term" value="C:outer membrane"/>
    <property type="evidence" value="ECO:0007669"/>
    <property type="project" value="InterPro"/>
</dbReference>
<keyword evidence="4" id="KW-0472">Membrane</keyword>
<dbReference type="InterPro" id="IPR010827">
    <property type="entry name" value="BamA/TamA_POTRA"/>
</dbReference>
<dbReference type="EMBL" id="LAZR01030184">
    <property type="protein sequence ID" value="KKL57385.1"/>
    <property type="molecule type" value="Genomic_DNA"/>
</dbReference>
<evidence type="ECO:0000256" key="3">
    <source>
        <dbReference type="ARBA" id="ARBA00022729"/>
    </source>
</evidence>
<evidence type="ECO:0000259" key="6">
    <source>
        <dbReference type="PROSITE" id="PS51779"/>
    </source>
</evidence>
<sequence>MKPVRSISALAAAWVFAAAVCPSVGSAQDAPAAAPNVIVEVRVEGNKFRSVSAVLADVKLHEGQAYSDKAVRADEQRLLKTRRYSQVSAVKTQTDKGVIVTFKVVERPAVESVVYQGNKALKDKDLRGSLSFGAGDPIDPYMIESGLQAIRSQHRSAGFYKAAVSYDKAELAKTGKLTYRIVEGPKAYLKKIRFKNNRAMSTRKLKGAIKSRRRIWPFTTGALDLETAERDVVDLRNFYHGEGYLGAQVGHELTFKGKAATLTFLIEEGIRSRIGKTTFAGATVFSAAEIDRHLKLTSGEFYNDLVLRRDREKIQALYGEIGYVDAAATVKTVYTAKPGLVDLAYTVAEGKQYRVGRIDIRGNTVTKMNVIRRQLQFRPGQLYDTVAAEQT</sequence>
<accession>A0A0F9FJG8</accession>
<reference evidence="7" key="1">
    <citation type="journal article" date="2015" name="Nature">
        <title>Complex archaea that bridge the gap between prokaryotes and eukaryotes.</title>
        <authorList>
            <person name="Spang A."/>
            <person name="Saw J.H."/>
            <person name="Jorgensen S.L."/>
            <person name="Zaremba-Niedzwiedzka K."/>
            <person name="Martijn J."/>
            <person name="Lind A.E."/>
            <person name="van Eijk R."/>
            <person name="Schleper C."/>
            <person name="Guy L."/>
            <person name="Ettema T.J."/>
        </authorList>
    </citation>
    <scope>NUCLEOTIDE SEQUENCE</scope>
</reference>
<evidence type="ECO:0000256" key="1">
    <source>
        <dbReference type="ARBA" id="ARBA00004370"/>
    </source>
</evidence>
<feature type="domain" description="POTRA" evidence="6">
    <location>
        <begin position="272"/>
        <end position="350"/>
    </location>
</feature>
<name>A0A0F9FJG8_9ZZZZ</name>
<proteinExistence type="predicted"/>
<keyword evidence="3" id="KW-0732">Signal</keyword>
<evidence type="ECO:0000256" key="4">
    <source>
        <dbReference type="ARBA" id="ARBA00023136"/>
    </source>
</evidence>
<dbReference type="PROSITE" id="PS51779">
    <property type="entry name" value="POTRA"/>
    <property type="match status" value="3"/>
</dbReference>
<dbReference type="PANTHER" id="PTHR12815:SF47">
    <property type="entry name" value="TRANSLOCATION AND ASSEMBLY MODULE SUBUNIT TAMA"/>
    <property type="match status" value="1"/>
</dbReference>
<keyword evidence="5" id="KW-0998">Cell outer membrane</keyword>
<comment type="subcellular location">
    <subcellularLocation>
        <location evidence="1">Membrane</location>
    </subcellularLocation>
</comment>
<comment type="caution">
    <text evidence="7">The sequence shown here is derived from an EMBL/GenBank/DDBJ whole genome shotgun (WGS) entry which is preliminary data.</text>
</comment>
<keyword evidence="2" id="KW-0812">Transmembrane</keyword>
<dbReference type="InterPro" id="IPR034746">
    <property type="entry name" value="POTRA"/>
</dbReference>
<dbReference type="Gene3D" id="3.10.20.310">
    <property type="entry name" value="membrane protein fhac"/>
    <property type="match status" value="5"/>
</dbReference>
<evidence type="ECO:0000256" key="5">
    <source>
        <dbReference type="ARBA" id="ARBA00023237"/>
    </source>
</evidence>